<accession>A0A4R2I7Y2</accession>
<protein>
    <submittedName>
        <fullName evidence="1">Uncharacterized protein</fullName>
    </submittedName>
</protein>
<dbReference type="EMBL" id="SLWR01000017">
    <property type="protein sequence ID" value="TCO40461.1"/>
    <property type="molecule type" value="Genomic_DNA"/>
</dbReference>
<sequence>HRSIKRVAAAVGEGSTAIQLIHEYLSDPEGPATG</sequence>
<name>A0A4R2I7Y2_9ACTN</name>
<dbReference type="AlphaFoldDB" id="A0A4R2I7Y2"/>
<gene>
    <name evidence="1" type="ORF">EV646_1171</name>
</gene>
<keyword evidence="2" id="KW-1185">Reference proteome</keyword>
<feature type="non-terminal residue" evidence="1">
    <location>
        <position position="1"/>
    </location>
</feature>
<comment type="caution">
    <text evidence="1">The sequence shown here is derived from an EMBL/GenBank/DDBJ whole genome shotgun (WGS) entry which is preliminary data.</text>
</comment>
<evidence type="ECO:0000313" key="2">
    <source>
        <dbReference type="Proteomes" id="UP000295573"/>
    </source>
</evidence>
<proteinExistence type="predicted"/>
<reference evidence="1 2" key="1">
    <citation type="journal article" date="2015" name="Stand. Genomic Sci.">
        <title>Genomic Encyclopedia of Bacterial and Archaeal Type Strains, Phase III: the genomes of soil and plant-associated and newly described type strains.</title>
        <authorList>
            <person name="Whitman W.B."/>
            <person name="Woyke T."/>
            <person name="Klenk H.P."/>
            <person name="Zhou Y."/>
            <person name="Lilburn T.G."/>
            <person name="Beck B.J."/>
            <person name="De Vos P."/>
            <person name="Vandamme P."/>
            <person name="Eisen J.A."/>
            <person name="Garrity G."/>
            <person name="Hugenholtz P."/>
            <person name="Kyrpides N.C."/>
        </authorList>
    </citation>
    <scope>NUCLEOTIDE SEQUENCE [LARGE SCALE GENOMIC DNA]</scope>
    <source>
        <strain evidence="1 2">VKM Ac-2541</strain>
    </source>
</reference>
<dbReference type="Proteomes" id="UP000295573">
    <property type="component" value="Unassembled WGS sequence"/>
</dbReference>
<evidence type="ECO:0000313" key="1">
    <source>
        <dbReference type="EMBL" id="TCO40461.1"/>
    </source>
</evidence>
<organism evidence="1 2">
    <name type="scientific">Kribbella antiqua</name>
    <dbReference type="NCBI Taxonomy" id="2512217"/>
    <lineage>
        <taxon>Bacteria</taxon>
        <taxon>Bacillati</taxon>
        <taxon>Actinomycetota</taxon>
        <taxon>Actinomycetes</taxon>
        <taxon>Propionibacteriales</taxon>
        <taxon>Kribbellaceae</taxon>
        <taxon>Kribbella</taxon>
    </lineage>
</organism>